<keyword evidence="1" id="KW-1133">Transmembrane helix</keyword>
<keyword evidence="1" id="KW-0812">Transmembrane</keyword>
<proteinExistence type="predicted"/>
<evidence type="ECO:0000256" key="1">
    <source>
        <dbReference type="SAM" id="Phobius"/>
    </source>
</evidence>
<keyword evidence="1" id="KW-0472">Membrane</keyword>
<sequence length="106" mass="11291">RRGIREARSLPLGKGDLGCRCDLLRRQRGCPLTGTSAVLSLQFDLPTATDVRSGFSFMQRPLPYLLLVPLVFVGLSLICWGNGAPDNHGQTAASPVSKLASTPAKG</sequence>
<accession>A0A813C238</accession>
<reference evidence="2" key="1">
    <citation type="submission" date="2021-02" db="EMBL/GenBank/DDBJ databases">
        <authorList>
            <person name="Dougan E. K."/>
            <person name="Rhodes N."/>
            <person name="Thang M."/>
            <person name="Chan C."/>
        </authorList>
    </citation>
    <scope>NUCLEOTIDE SEQUENCE</scope>
</reference>
<dbReference type="AlphaFoldDB" id="A0A813C238"/>
<evidence type="ECO:0000313" key="3">
    <source>
        <dbReference type="Proteomes" id="UP000601435"/>
    </source>
</evidence>
<feature type="non-terminal residue" evidence="2">
    <location>
        <position position="106"/>
    </location>
</feature>
<keyword evidence="3" id="KW-1185">Reference proteome</keyword>
<feature type="transmembrane region" description="Helical" evidence="1">
    <location>
        <begin position="62"/>
        <end position="83"/>
    </location>
</feature>
<name>A0A813C238_9DINO</name>
<evidence type="ECO:0000313" key="2">
    <source>
        <dbReference type="EMBL" id="CAE7929851.1"/>
    </source>
</evidence>
<comment type="caution">
    <text evidence="2">The sequence shown here is derived from an EMBL/GenBank/DDBJ whole genome shotgun (WGS) entry which is preliminary data.</text>
</comment>
<dbReference type="EMBL" id="CAJNJA010081331">
    <property type="protein sequence ID" value="CAE7929851.1"/>
    <property type="molecule type" value="Genomic_DNA"/>
</dbReference>
<dbReference type="Proteomes" id="UP000601435">
    <property type="component" value="Unassembled WGS sequence"/>
</dbReference>
<organism evidence="2 3">
    <name type="scientific">Symbiodinium necroappetens</name>
    <dbReference type="NCBI Taxonomy" id="1628268"/>
    <lineage>
        <taxon>Eukaryota</taxon>
        <taxon>Sar</taxon>
        <taxon>Alveolata</taxon>
        <taxon>Dinophyceae</taxon>
        <taxon>Suessiales</taxon>
        <taxon>Symbiodiniaceae</taxon>
        <taxon>Symbiodinium</taxon>
    </lineage>
</organism>
<feature type="non-terminal residue" evidence="2">
    <location>
        <position position="1"/>
    </location>
</feature>
<gene>
    <name evidence="2" type="ORF">SNEC2469_LOCUS32308</name>
</gene>
<protein>
    <submittedName>
        <fullName evidence="2">Uncharacterized protein</fullName>
    </submittedName>
</protein>